<evidence type="ECO:0000313" key="8">
    <source>
        <dbReference type="Proteomes" id="UP001147747"/>
    </source>
</evidence>
<comment type="similarity">
    <text evidence="5">Belongs to the class I-like SAM-binding methyltransferase superfamily. C5-methyltransferase family.</text>
</comment>
<feature type="compositionally biased region" description="Basic and acidic residues" evidence="6">
    <location>
        <begin position="128"/>
        <end position="147"/>
    </location>
</feature>
<dbReference type="GeneID" id="81377044"/>
<dbReference type="RefSeq" id="XP_056481571.1">
    <property type="nucleotide sequence ID" value="XM_056638064.1"/>
</dbReference>
<dbReference type="GO" id="GO:0044027">
    <property type="term" value="P:negative regulation of gene expression via chromosomal CpG island methylation"/>
    <property type="evidence" value="ECO:0007669"/>
    <property type="project" value="TreeGrafter"/>
</dbReference>
<evidence type="ECO:0000256" key="1">
    <source>
        <dbReference type="ARBA" id="ARBA00011975"/>
    </source>
</evidence>
<evidence type="ECO:0000256" key="5">
    <source>
        <dbReference type="PROSITE-ProRule" id="PRU01016"/>
    </source>
</evidence>
<dbReference type="GO" id="GO:0003886">
    <property type="term" value="F:DNA (cytosine-5-)-methyltransferase activity"/>
    <property type="evidence" value="ECO:0007669"/>
    <property type="project" value="UniProtKB-EC"/>
</dbReference>
<dbReference type="InterPro" id="IPR050390">
    <property type="entry name" value="C5-Methyltransferase"/>
</dbReference>
<dbReference type="PROSITE" id="PS51679">
    <property type="entry name" value="SAM_MT_C5"/>
    <property type="match status" value="1"/>
</dbReference>
<gene>
    <name evidence="7" type="ORF">N7509_013427</name>
</gene>
<dbReference type="GO" id="GO:0003677">
    <property type="term" value="F:DNA binding"/>
    <property type="evidence" value="ECO:0007669"/>
    <property type="project" value="TreeGrafter"/>
</dbReference>
<keyword evidence="3 5" id="KW-0808">Transferase</keyword>
<dbReference type="OrthoDB" id="414133at2759"/>
<comment type="caution">
    <text evidence="5">Lacks conserved residue(s) required for the propagation of feature annotation.</text>
</comment>
<dbReference type="Pfam" id="PF00145">
    <property type="entry name" value="DNA_methylase"/>
    <property type="match status" value="2"/>
</dbReference>
<feature type="compositionally biased region" description="Basic and acidic residues" evidence="6">
    <location>
        <begin position="1"/>
        <end position="18"/>
    </location>
</feature>
<dbReference type="SUPFAM" id="SSF53335">
    <property type="entry name" value="S-adenosyl-L-methionine-dependent methyltransferases"/>
    <property type="match status" value="1"/>
</dbReference>
<dbReference type="PRINTS" id="PR00105">
    <property type="entry name" value="C5METTRFRASE"/>
</dbReference>
<keyword evidence="4 5" id="KW-0949">S-adenosyl-L-methionine</keyword>
<proteinExistence type="inferred from homology"/>
<dbReference type="Gene3D" id="3.40.50.150">
    <property type="entry name" value="Vaccinia Virus protein VP39"/>
    <property type="match status" value="2"/>
</dbReference>
<dbReference type="GO" id="GO:0032259">
    <property type="term" value="P:methylation"/>
    <property type="evidence" value="ECO:0007669"/>
    <property type="project" value="UniProtKB-KW"/>
</dbReference>
<accession>A0A9W9VEL7</accession>
<reference evidence="7" key="2">
    <citation type="journal article" date="2023" name="IMA Fungus">
        <title>Comparative genomic study of the Penicillium genus elucidates a diverse pangenome and 15 lateral gene transfer events.</title>
        <authorList>
            <person name="Petersen C."/>
            <person name="Sorensen T."/>
            <person name="Nielsen M.R."/>
            <person name="Sondergaard T.E."/>
            <person name="Sorensen J.L."/>
            <person name="Fitzpatrick D.A."/>
            <person name="Frisvad J.C."/>
            <person name="Nielsen K.L."/>
        </authorList>
    </citation>
    <scope>NUCLEOTIDE SEQUENCE</scope>
    <source>
        <strain evidence="7">IBT 29677</strain>
    </source>
</reference>
<dbReference type="InterPro" id="IPR029063">
    <property type="entry name" value="SAM-dependent_MTases_sf"/>
</dbReference>
<reference evidence="7" key="1">
    <citation type="submission" date="2022-12" db="EMBL/GenBank/DDBJ databases">
        <authorList>
            <person name="Petersen C."/>
        </authorList>
    </citation>
    <scope>NUCLEOTIDE SEQUENCE</scope>
    <source>
        <strain evidence="7">IBT 29677</strain>
    </source>
</reference>
<comment type="caution">
    <text evidence="7">The sequence shown here is derived from an EMBL/GenBank/DDBJ whole genome shotgun (WGS) entry which is preliminary data.</text>
</comment>
<dbReference type="Gene3D" id="3.90.120.10">
    <property type="entry name" value="DNA Methylase, subunit A, domain 2"/>
    <property type="match status" value="1"/>
</dbReference>
<evidence type="ECO:0000256" key="3">
    <source>
        <dbReference type="ARBA" id="ARBA00022679"/>
    </source>
</evidence>
<keyword evidence="2 5" id="KW-0489">Methyltransferase</keyword>
<evidence type="ECO:0000256" key="6">
    <source>
        <dbReference type="SAM" id="MobiDB-lite"/>
    </source>
</evidence>
<evidence type="ECO:0000313" key="7">
    <source>
        <dbReference type="EMBL" id="KAJ5376541.1"/>
    </source>
</evidence>
<dbReference type="EC" id="2.1.1.37" evidence="1"/>
<sequence length="671" mass="75933">MERSFVDLTVEDPRRDEPPIPPTPTVRFGHLCGSNSTPGRATSFAAPVLTPPPSNSRKRPRILNSEDPEIDGPQKRRLIPAKELKSVKRVLFSSDGSPSRPQAAIRRDTMNRSQVPEPESGSRYRARVNSDGRKRSKRAIDLTKGPEPEQSEDTVRRLGNPPRLIQSILIKDLPFQQDGVTFEVGLDLELEDESFFRIEKITRHGHRILFKGRRLFHPKAFNNNKLPNIIPHARNELIWVPQRTSQVLPDKVVGITKVVFTNERSLWGKARVRTCRLKVFYSYRDSNHDNPVKNANWVVRDLTFEESDPGTGLTNKQLREKWRGPTTPFGEAKVGAIVGTIQRRCDDSPEIIDLDNILPTPPPSPPTSSTHIDLTSEGQNAYTFGDGFCGAGGASCGAKQAGLKIKWSFDINEYAMKSYEADAFSASRYHALLTSMPDLLPAHTVNNEENDDRNSACLIGIRQAVERVRPRILTMEETFGLEHDAHRPNLNRVIMDLIELGYSVRWEVIKLAGYGVPQIRKRLILIAAGPGENLCEFPRPTFGGPGQPRLRTIRDAIYDLPIDSPNHDVATRLRRWSREYRKALDWDEQAKTITTAGGQENYHPDGRRTFTDREIACLQTFPRDYQFYKTGARKQIGNAFPPMAARAIYEAAKESLRKTDLLESVDRHMRM</sequence>
<dbReference type="InterPro" id="IPR001525">
    <property type="entry name" value="C5_MeTfrase"/>
</dbReference>
<dbReference type="PANTHER" id="PTHR10629">
    <property type="entry name" value="CYTOSINE-SPECIFIC METHYLTRANSFERASE"/>
    <property type="match status" value="1"/>
</dbReference>
<dbReference type="AlphaFoldDB" id="A0A9W9VEL7"/>
<dbReference type="EMBL" id="JAPZBU010000012">
    <property type="protein sequence ID" value="KAJ5376541.1"/>
    <property type="molecule type" value="Genomic_DNA"/>
</dbReference>
<keyword evidence="8" id="KW-1185">Reference proteome</keyword>
<feature type="region of interest" description="Disordered" evidence="6">
    <location>
        <begin position="1"/>
        <end position="158"/>
    </location>
</feature>
<name>A0A9W9VEL7_9EURO</name>
<dbReference type="PANTHER" id="PTHR10629:SF52">
    <property type="entry name" value="DNA (CYTOSINE-5)-METHYLTRANSFERASE 1"/>
    <property type="match status" value="1"/>
</dbReference>
<evidence type="ECO:0000256" key="2">
    <source>
        <dbReference type="ARBA" id="ARBA00022603"/>
    </source>
</evidence>
<dbReference type="Proteomes" id="UP001147747">
    <property type="component" value="Unassembled WGS sequence"/>
</dbReference>
<evidence type="ECO:0000256" key="4">
    <source>
        <dbReference type="ARBA" id="ARBA00022691"/>
    </source>
</evidence>
<protein>
    <recommendedName>
        <fullName evidence="1">DNA (cytosine-5-)-methyltransferase</fullName>
        <ecNumber evidence="1">2.1.1.37</ecNumber>
    </recommendedName>
</protein>
<dbReference type="GO" id="GO:0005634">
    <property type="term" value="C:nucleus"/>
    <property type="evidence" value="ECO:0007669"/>
    <property type="project" value="TreeGrafter"/>
</dbReference>
<organism evidence="7 8">
    <name type="scientific">Penicillium cosmopolitanum</name>
    <dbReference type="NCBI Taxonomy" id="1131564"/>
    <lineage>
        <taxon>Eukaryota</taxon>
        <taxon>Fungi</taxon>
        <taxon>Dikarya</taxon>
        <taxon>Ascomycota</taxon>
        <taxon>Pezizomycotina</taxon>
        <taxon>Eurotiomycetes</taxon>
        <taxon>Eurotiomycetidae</taxon>
        <taxon>Eurotiales</taxon>
        <taxon>Aspergillaceae</taxon>
        <taxon>Penicillium</taxon>
    </lineage>
</organism>